<comment type="catalytic activity">
    <reaction evidence="7">
        <text>Endonucleolytic cleavage of RNA, removing 5'-extranucleotides from tRNA precursor.</text>
        <dbReference type="EC" id="3.1.26.5"/>
    </reaction>
</comment>
<dbReference type="InterPro" id="IPR014721">
    <property type="entry name" value="Ribsml_uS5_D2-typ_fold_subgr"/>
</dbReference>
<dbReference type="GO" id="GO:0001682">
    <property type="term" value="P:tRNA 5'-leader removal"/>
    <property type="evidence" value="ECO:0007669"/>
    <property type="project" value="UniProtKB-UniRule"/>
</dbReference>
<dbReference type="GO" id="GO:0042781">
    <property type="term" value="F:3'-tRNA processing endoribonuclease activity"/>
    <property type="evidence" value="ECO:0007669"/>
    <property type="project" value="TreeGrafter"/>
</dbReference>
<evidence type="ECO:0000256" key="8">
    <source>
        <dbReference type="NCBIfam" id="TIGR00188"/>
    </source>
</evidence>
<dbReference type="RefSeq" id="WP_152232219.1">
    <property type="nucleotide sequence ID" value="NZ_BAAAOT010000014.1"/>
</dbReference>
<evidence type="ECO:0000256" key="1">
    <source>
        <dbReference type="ARBA" id="ARBA00002663"/>
    </source>
</evidence>
<organism evidence="9 10">
    <name type="scientific">Georgenia ruanii</name>
    <dbReference type="NCBI Taxonomy" id="348442"/>
    <lineage>
        <taxon>Bacteria</taxon>
        <taxon>Bacillati</taxon>
        <taxon>Actinomycetota</taxon>
        <taxon>Actinomycetes</taxon>
        <taxon>Micrococcales</taxon>
        <taxon>Bogoriellaceae</taxon>
        <taxon>Georgenia</taxon>
    </lineage>
</organism>
<dbReference type="PANTHER" id="PTHR33992:SF1">
    <property type="entry name" value="RIBONUCLEASE P PROTEIN COMPONENT"/>
    <property type="match status" value="1"/>
</dbReference>
<dbReference type="NCBIfam" id="TIGR00188">
    <property type="entry name" value="rnpA"/>
    <property type="match status" value="1"/>
</dbReference>
<evidence type="ECO:0000256" key="3">
    <source>
        <dbReference type="ARBA" id="ARBA00022722"/>
    </source>
</evidence>
<protein>
    <recommendedName>
        <fullName evidence="7 8">Ribonuclease P protein component</fullName>
        <shortName evidence="7">RNase P protein</shortName>
        <shortName evidence="7">RNaseP protein</shortName>
        <ecNumber evidence="7 8">3.1.26.5</ecNumber>
    </recommendedName>
    <alternativeName>
        <fullName evidence="7">Protein C5</fullName>
    </alternativeName>
</protein>
<evidence type="ECO:0000256" key="5">
    <source>
        <dbReference type="ARBA" id="ARBA00022801"/>
    </source>
</evidence>
<proteinExistence type="inferred from homology"/>
<dbReference type="AlphaFoldDB" id="A0A7J9V0J1"/>
<evidence type="ECO:0000256" key="4">
    <source>
        <dbReference type="ARBA" id="ARBA00022759"/>
    </source>
</evidence>
<dbReference type="EC" id="3.1.26.5" evidence="7 8"/>
<dbReference type="GO" id="GO:0004526">
    <property type="term" value="F:ribonuclease P activity"/>
    <property type="evidence" value="ECO:0007669"/>
    <property type="project" value="UniProtKB-UniRule"/>
</dbReference>
<dbReference type="InterPro" id="IPR000100">
    <property type="entry name" value="RNase_P"/>
</dbReference>
<dbReference type="GO" id="GO:0000049">
    <property type="term" value="F:tRNA binding"/>
    <property type="evidence" value="ECO:0007669"/>
    <property type="project" value="UniProtKB-UniRule"/>
</dbReference>
<dbReference type="Pfam" id="PF00825">
    <property type="entry name" value="Ribonuclease_P"/>
    <property type="match status" value="1"/>
</dbReference>
<evidence type="ECO:0000313" key="9">
    <source>
        <dbReference type="EMBL" id="MPV89484.1"/>
    </source>
</evidence>
<dbReference type="PROSITE" id="PS00648">
    <property type="entry name" value="RIBONUCLEASE_P"/>
    <property type="match status" value="1"/>
</dbReference>
<keyword evidence="4 7" id="KW-0255">Endonuclease</keyword>
<dbReference type="Proteomes" id="UP000429644">
    <property type="component" value="Unassembled WGS sequence"/>
</dbReference>
<dbReference type="HAMAP" id="MF_00227">
    <property type="entry name" value="RNase_P"/>
    <property type="match status" value="1"/>
</dbReference>
<reference evidence="9 10" key="1">
    <citation type="submission" date="2019-10" db="EMBL/GenBank/DDBJ databases">
        <title>Georgenia wutianyii sp. nov. and Georgenia yuyongxinii sp. nov. isolated from plateau pika (Ochotona curzoniae) in the Qinghai-Tibet plateau of China.</title>
        <authorList>
            <person name="Tian Z."/>
        </authorList>
    </citation>
    <scope>NUCLEOTIDE SEQUENCE [LARGE SCALE GENOMIC DNA]</scope>
    <source>
        <strain evidence="9 10">JCM 15130</strain>
    </source>
</reference>
<dbReference type="EMBL" id="WHPD01002688">
    <property type="protein sequence ID" value="MPV89484.1"/>
    <property type="molecule type" value="Genomic_DNA"/>
</dbReference>
<dbReference type="SUPFAM" id="SSF54211">
    <property type="entry name" value="Ribosomal protein S5 domain 2-like"/>
    <property type="match status" value="1"/>
</dbReference>
<accession>A0A7J9V0J1</accession>
<dbReference type="Gene3D" id="3.30.230.10">
    <property type="match status" value="1"/>
</dbReference>
<comment type="caution">
    <text evidence="9">The sequence shown here is derived from an EMBL/GenBank/DDBJ whole genome shotgun (WGS) entry which is preliminary data.</text>
</comment>
<keyword evidence="6 7" id="KW-0694">RNA-binding</keyword>
<keyword evidence="3 7" id="KW-0540">Nuclease</keyword>
<evidence type="ECO:0000256" key="6">
    <source>
        <dbReference type="ARBA" id="ARBA00022884"/>
    </source>
</evidence>
<dbReference type="GO" id="GO:0030677">
    <property type="term" value="C:ribonuclease P complex"/>
    <property type="evidence" value="ECO:0007669"/>
    <property type="project" value="TreeGrafter"/>
</dbReference>
<keyword evidence="2 7" id="KW-0819">tRNA processing</keyword>
<comment type="similarity">
    <text evidence="7">Belongs to the RnpA family.</text>
</comment>
<dbReference type="OrthoDB" id="196964at2"/>
<evidence type="ECO:0000256" key="7">
    <source>
        <dbReference type="HAMAP-Rule" id="MF_00227"/>
    </source>
</evidence>
<comment type="subunit">
    <text evidence="7">Consists of a catalytic RNA component (M1 or rnpB) and a protein subunit.</text>
</comment>
<sequence>MLPARYRMRRSDEFSDAVRHGVRSGARRLVVHLRLTEDEADQGEPSLVGFIVPKSVGTAVHRNRVKRRLRALVADRLSAVPAGARLVVRALPPADGAGFAALEADLDGALAGALAGAHRKARRAAAARERP</sequence>
<dbReference type="PANTHER" id="PTHR33992">
    <property type="entry name" value="RIBONUCLEASE P PROTEIN COMPONENT"/>
    <property type="match status" value="1"/>
</dbReference>
<dbReference type="InterPro" id="IPR020568">
    <property type="entry name" value="Ribosomal_Su5_D2-typ_SF"/>
</dbReference>
<evidence type="ECO:0000313" key="10">
    <source>
        <dbReference type="Proteomes" id="UP000429644"/>
    </source>
</evidence>
<gene>
    <name evidence="7 9" type="primary">rnpA</name>
    <name evidence="9" type="ORF">GB882_12470</name>
</gene>
<comment type="function">
    <text evidence="1 7">RNaseP catalyzes the removal of the 5'-leader sequence from pre-tRNA to produce the mature 5'-terminus. It can also cleave other RNA substrates such as 4.5S RNA. The protein component plays an auxiliary but essential role in vivo by binding to the 5'-leader sequence and broadening the substrate specificity of the ribozyme.</text>
</comment>
<evidence type="ECO:0000256" key="2">
    <source>
        <dbReference type="ARBA" id="ARBA00022694"/>
    </source>
</evidence>
<keyword evidence="5 7" id="KW-0378">Hydrolase</keyword>
<name>A0A7J9V0J1_9MICO</name>
<dbReference type="InterPro" id="IPR020539">
    <property type="entry name" value="RNase_P_CS"/>
</dbReference>
<keyword evidence="10" id="KW-1185">Reference proteome</keyword>